<sequence length="433" mass="47175">MKRAAKLKWSMIGTAVFVIGTPLVMLMQSKVEMTPNGVHTRLLLPAGDRNIGIHLYSGTGDTPRIPQFLDGPIVRPAPNGQWTATWFCEDAVHRQSGSGDVLEIDCAGRQTRYPMRAAGMQPANDIAAPGRMLVLSDIEGNAAFLDAALRELGVQDAAGRWSYGTGHLVIAGDAVDRGRDVFAVLWRLYALSLQAAEQGGAVHLVLGNHEQYMLLGNMSRANREHIHSAERMGGFSQAFGADTVLGAWLRRQPVILKAGRVVVAHGGISPQVIASGMSGEQLNEAHRHYWQGPAKPVPVLQAVFGPAGLTQYRGYFDGDKEVPRATPAQVTQALEHFDADTIVVGHTPVEQITPLYQGRVYAIDVNTPSASSEALLFEDGMARIVPLQARRMLAAERPPVKTRALNLADAGDWRIIQRWLARSRELTQLSHPY</sequence>
<dbReference type="PANTHER" id="PTHR46546">
    <property type="entry name" value="SHEWANELLA-LIKE PROTEIN PHOSPHATASE 1"/>
    <property type="match status" value="1"/>
</dbReference>
<evidence type="ECO:0000256" key="1">
    <source>
        <dbReference type="SAM" id="Phobius"/>
    </source>
</evidence>
<feature type="transmembrane region" description="Helical" evidence="1">
    <location>
        <begin position="7"/>
        <end position="27"/>
    </location>
</feature>
<feature type="domain" description="Calcineurin-like phosphoesterase" evidence="2">
    <location>
        <begin position="131"/>
        <end position="349"/>
    </location>
</feature>
<protein>
    <submittedName>
        <fullName evidence="3">Metallophosphoesterase</fullName>
    </submittedName>
</protein>
<evidence type="ECO:0000313" key="3">
    <source>
        <dbReference type="EMBL" id="MFC5477959.1"/>
    </source>
</evidence>
<comment type="caution">
    <text evidence="3">The sequence shown here is derived from an EMBL/GenBank/DDBJ whole genome shotgun (WGS) entry which is preliminary data.</text>
</comment>
<evidence type="ECO:0000313" key="4">
    <source>
        <dbReference type="Proteomes" id="UP001596101"/>
    </source>
</evidence>
<evidence type="ECO:0000259" key="2">
    <source>
        <dbReference type="Pfam" id="PF00149"/>
    </source>
</evidence>
<name>A0ABW0MIC4_9BURK</name>
<dbReference type="Proteomes" id="UP001596101">
    <property type="component" value="Unassembled WGS sequence"/>
</dbReference>
<keyword evidence="1" id="KW-0472">Membrane</keyword>
<dbReference type="InterPro" id="IPR004843">
    <property type="entry name" value="Calcineurin-like_PHP"/>
</dbReference>
<accession>A0ABW0MIC4</accession>
<keyword evidence="1" id="KW-0812">Transmembrane</keyword>
<dbReference type="SUPFAM" id="SSF56300">
    <property type="entry name" value="Metallo-dependent phosphatases"/>
    <property type="match status" value="1"/>
</dbReference>
<organism evidence="3 4">
    <name type="scientific">Massilia suwonensis</name>
    <dbReference type="NCBI Taxonomy" id="648895"/>
    <lineage>
        <taxon>Bacteria</taxon>
        <taxon>Pseudomonadati</taxon>
        <taxon>Pseudomonadota</taxon>
        <taxon>Betaproteobacteria</taxon>
        <taxon>Burkholderiales</taxon>
        <taxon>Oxalobacteraceae</taxon>
        <taxon>Telluria group</taxon>
        <taxon>Massilia</taxon>
    </lineage>
</organism>
<dbReference type="InterPro" id="IPR029052">
    <property type="entry name" value="Metallo-depent_PP-like"/>
</dbReference>
<dbReference type="Gene3D" id="3.60.21.10">
    <property type="match status" value="1"/>
</dbReference>
<reference evidence="4" key="1">
    <citation type="journal article" date="2019" name="Int. J. Syst. Evol. Microbiol.">
        <title>The Global Catalogue of Microorganisms (GCM) 10K type strain sequencing project: providing services to taxonomists for standard genome sequencing and annotation.</title>
        <authorList>
            <consortium name="The Broad Institute Genomics Platform"/>
            <consortium name="The Broad Institute Genome Sequencing Center for Infectious Disease"/>
            <person name="Wu L."/>
            <person name="Ma J."/>
        </authorList>
    </citation>
    <scope>NUCLEOTIDE SEQUENCE [LARGE SCALE GENOMIC DNA]</scope>
    <source>
        <strain evidence="4">CCUG 43111</strain>
    </source>
</reference>
<dbReference type="Pfam" id="PF00149">
    <property type="entry name" value="Metallophos"/>
    <property type="match status" value="1"/>
</dbReference>
<dbReference type="PANTHER" id="PTHR46546:SF4">
    <property type="entry name" value="SHEWANELLA-LIKE PROTEIN PHOSPHATASE 1"/>
    <property type="match status" value="1"/>
</dbReference>
<dbReference type="EMBL" id="JBHSMR010000011">
    <property type="protein sequence ID" value="MFC5477959.1"/>
    <property type="molecule type" value="Genomic_DNA"/>
</dbReference>
<proteinExistence type="predicted"/>
<keyword evidence="1" id="KW-1133">Transmembrane helix</keyword>
<keyword evidence="4" id="KW-1185">Reference proteome</keyword>
<gene>
    <name evidence="3" type="ORF">ACFPQ5_07160</name>
</gene>
<dbReference type="RefSeq" id="WP_379752797.1">
    <property type="nucleotide sequence ID" value="NZ_JBHSMR010000011.1"/>
</dbReference>